<dbReference type="InterPro" id="IPR013785">
    <property type="entry name" value="Aldolase_TIM"/>
</dbReference>
<dbReference type="STRING" id="497965.Cyan7822_5087"/>
<dbReference type="HOGENOM" id="CLU_012153_0_0_3"/>
<dbReference type="Proteomes" id="UP000008206">
    <property type="component" value="Chromosome"/>
</dbReference>
<feature type="domain" description="NADH:flavin oxidoreductase/NADH oxidase N-terminal" evidence="4">
    <location>
        <begin position="6"/>
        <end position="341"/>
    </location>
</feature>
<keyword evidence="3" id="KW-0560">Oxidoreductase</keyword>
<gene>
    <name evidence="5" type="ordered locus">Cyan7822_5087</name>
</gene>
<dbReference type="GO" id="GO:0010181">
    <property type="term" value="F:FMN binding"/>
    <property type="evidence" value="ECO:0007669"/>
    <property type="project" value="InterPro"/>
</dbReference>
<proteinExistence type="inferred from homology"/>
<comment type="similarity">
    <text evidence="2">Belongs to the NADH:flavin oxidoreductase/NADH oxidase family.</text>
</comment>
<dbReference type="CDD" id="cd02933">
    <property type="entry name" value="OYE_like_FMN"/>
    <property type="match status" value="1"/>
</dbReference>
<evidence type="ECO:0000313" key="6">
    <source>
        <dbReference type="Proteomes" id="UP000008206"/>
    </source>
</evidence>
<dbReference type="NCBIfam" id="NF007899">
    <property type="entry name" value="PRK10605.1"/>
    <property type="match status" value="1"/>
</dbReference>
<evidence type="ECO:0000256" key="2">
    <source>
        <dbReference type="ARBA" id="ARBA00005979"/>
    </source>
</evidence>
<comment type="cofactor">
    <cofactor evidence="1">
        <name>FMN</name>
        <dbReference type="ChEBI" id="CHEBI:58210"/>
    </cofactor>
</comment>
<reference evidence="6" key="1">
    <citation type="journal article" date="2011" name="MBio">
        <title>Novel metabolic attributes of the genus Cyanothece, comprising a group of unicellular nitrogen-fixing Cyanobacteria.</title>
        <authorList>
            <person name="Bandyopadhyay A."/>
            <person name="Elvitigala T."/>
            <person name="Welsh E."/>
            <person name="Stockel J."/>
            <person name="Liberton M."/>
            <person name="Min H."/>
            <person name="Sherman L.A."/>
            <person name="Pakrasi H.B."/>
        </authorList>
    </citation>
    <scope>NUCLEOTIDE SEQUENCE [LARGE SCALE GENOMIC DNA]</scope>
    <source>
        <strain evidence="6">PCC 7822</strain>
    </source>
</reference>
<evidence type="ECO:0000256" key="1">
    <source>
        <dbReference type="ARBA" id="ARBA00001917"/>
    </source>
</evidence>
<evidence type="ECO:0000256" key="3">
    <source>
        <dbReference type="ARBA" id="ARBA00023002"/>
    </source>
</evidence>
<dbReference type="GO" id="GO:0005829">
    <property type="term" value="C:cytosol"/>
    <property type="evidence" value="ECO:0007669"/>
    <property type="project" value="TreeGrafter"/>
</dbReference>
<dbReference type="FunFam" id="3.20.20.70:FF:000059">
    <property type="entry name" value="N-ethylmaleimide reductase, FMN-linked"/>
    <property type="match status" value="1"/>
</dbReference>
<evidence type="ECO:0000313" key="5">
    <source>
        <dbReference type="EMBL" id="ADN16972.1"/>
    </source>
</evidence>
<dbReference type="KEGG" id="cyj:Cyan7822_5087"/>
<dbReference type="SUPFAM" id="SSF51395">
    <property type="entry name" value="FMN-linked oxidoreductases"/>
    <property type="match status" value="1"/>
</dbReference>
<evidence type="ECO:0000259" key="4">
    <source>
        <dbReference type="Pfam" id="PF00724"/>
    </source>
</evidence>
<dbReference type="PANTHER" id="PTHR22893">
    <property type="entry name" value="NADH OXIDOREDUCTASE-RELATED"/>
    <property type="match status" value="1"/>
</dbReference>
<dbReference type="Pfam" id="PF00724">
    <property type="entry name" value="Oxidored_FMN"/>
    <property type="match status" value="1"/>
</dbReference>
<dbReference type="GO" id="GO:0016628">
    <property type="term" value="F:oxidoreductase activity, acting on the CH-CH group of donors, NAD or NADP as acceptor"/>
    <property type="evidence" value="ECO:0007669"/>
    <property type="project" value="UniProtKB-ARBA"/>
</dbReference>
<accession>E0UJF4</accession>
<dbReference type="OrthoDB" id="9772736at2"/>
<dbReference type="RefSeq" id="WP_013325010.1">
    <property type="nucleotide sequence ID" value="NC_014501.1"/>
</dbReference>
<dbReference type="InterPro" id="IPR045247">
    <property type="entry name" value="Oye-like"/>
</dbReference>
<name>E0UJF4_GLOV7</name>
<dbReference type="EMBL" id="CP002198">
    <property type="protein sequence ID" value="ADN16972.1"/>
    <property type="molecule type" value="Genomic_DNA"/>
</dbReference>
<keyword evidence="6" id="KW-1185">Reference proteome</keyword>
<dbReference type="AlphaFoldDB" id="E0UJF4"/>
<dbReference type="Gene3D" id="3.20.20.70">
    <property type="entry name" value="Aldolase class I"/>
    <property type="match status" value="1"/>
</dbReference>
<dbReference type="InterPro" id="IPR001155">
    <property type="entry name" value="OxRdtase_FMN_N"/>
</dbReference>
<protein>
    <submittedName>
        <fullName evidence="5">NADH:flavin oxidoreductase/NADH oxidase</fullName>
    </submittedName>
</protein>
<sequence>MTTQLKLLTPVQLGAYQLSNRIVMAPLTRMRAAQGNIPHQMNAHYYAQRASAGLIISEASQISPTGQGYAYTPGIHSPEQIEGWKLVTEAVHQKGGHIFMQLWHVGRISHPSLQPDGQLPLAPSAIAAEGMANTVSGPQPFVTPRALETAEIPQIIEQYRQAAENARVAGFDGVEIHSANGYLLDQFLHDGSNRRTDQYGGSIENRARLLMEVTRAVIEVWGGERVGVRLSPGGTYNSMSDSNLEALFNYVVSQLNSFNLAYLHLVEPRIQGSQTVEDDGSRLGVKHFRSIYQGTLITAGGYTRETGEAVLQTGDADLVAYGRIFIANPDLPQRFALNAPLNPYDRSTFYGGNEQGYIDYPFLDESWQTRAS</sequence>
<organism evidence="5 6">
    <name type="scientific">Gloeothece verrucosa (strain PCC 7822)</name>
    <name type="common">Cyanothece sp. (strain PCC 7822)</name>
    <dbReference type="NCBI Taxonomy" id="497965"/>
    <lineage>
        <taxon>Bacteria</taxon>
        <taxon>Bacillati</taxon>
        <taxon>Cyanobacteriota</taxon>
        <taxon>Cyanophyceae</taxon>
        <taxon>Oscillatoriophycideae</taxon>
        <taxon>Chroococcales</taxon>
        <taxon>Aphanothecaceae</taxon>
        <taxon>Gloeothece</taxon>
        <taxon>Gloeothece verrucosa</taxon>
    </lineage>
</organism>
<dbReference type="PANTHER" id="PTHR22893:SF98">
    <property type="entry name" value="OXIDOREDUCTASE"/>
    <property type="match status" value="1"/>
</dbReference>
<dbReference type="SMR" id="E0UJF4"/>
<dbReference type="eggNOG" id="COG1902">
    <property type="taxonomic scope" value="Bacteria"/>
</dbReference>